<feature type="region of interest" description="Disordered" evidence="1">
    <location>
        <begin position="52"/>
        <end position="84"/>
    </location>
</feature>
<organism evidence="3 4">
    <name type="scientific">Hypsibius exemplaris</name>
    <name type="common">Freshwater tardigrade</name>
    <dbReference type="NCBI Taxonomy" id="2072580"/>
    <lineage>
        <taxon>Eukaryota</taxon>
        <taxon>Metazoa</taxon>
        <taxon>Ecdysozoa</taxon>
        <taxon>Tardigrada</taxon>
        <taxon>Eutardigrada</taxon>
        <taxon>Parachela</taxon>
        <taxon>Hypsibioidea</taxon>
        <taxon>Hypsibiidae</taxon>
        <taxon>Hypsibius</taxon>
    </lineage>
</organism>
<accession>A0A9X6RJJ8</accession>
<feature type="signal peptide" evidence="2">
    <location>
        <begin position="1"/>
        <end position="18"/>
    </location>
</feature>
<evidence type="ECO:0000313" key="3">
    <source>
        <dbReference type="EMBL" id="OWA50046.1"/>
    </source>
</evidence>
<feature type="region of interest" description="Disordered" evidence="1">
    <location>
        <begin position="98"/>
        <end position="120"/>
    </location>
</feature>
<evidence type="ECO:0000256" key="1">
    <source>
        <dbReference type="SAM" id="MobiDB-lite"/>
    </source>
</evidence>
<dbReference type="EMBL" id="MTYJ01000180">
    <property type="protein sequence ID" value="OWA50046.1"/>
    <property type="molecule type" value="Genomic_DNA"/>
</dbReference>
<proteinExistence type="predicted"/>
<evidence type="ECO:0000313" key="4">
    <source>
        <dbReference type="Proteomes" id="UP000192578"/>
    </source>
</evidence>
<evidence type="ECO:0008006" key="5">
    <source>
        <dbReference type="Google" id="ProtNLM"/>
    </source>
</evidence>
<feature type="compositionally biased region" description="Low complexity" evidence="1">
    <location>
        <begin position="64"/>
        <end position="75"/>
    </location>
</feature>
<feature type="compositionally biased region" description="Polar residues" evidence="1">
    <location>
        <begin position="98"/>
        <end position="110"/>
    </location>
</feature>
<keyword evidence="4" id="KW-1185">Reference proteome</keyword>
<protein>
    <recommendedName>
        <fullName evidence="5">Secreted protein</fullName>
    </recommendedName>
</protein>
<keyword evidence="2" id="KW-0732">Signal</keyword>
<name>A0A9X6RJJ8_HYPEX</name>
<feature type="chain" id="PRO_5040727516" description="Secreted protein" evidence="2">
    <location>
        <begin position="19"/>
        <end position="167"/>
    </location>
</feature>
<sequence length="167" mass="17904">MFASPLLASALCSPGGWCTSSHSPNGVQRRGPRAVPLVQVLGYLSNHAFTTTTPTSRWPCRRPSTSSSVTTATTSGDPHPRPEQSVYSVSQLQATLCSASRPSTHTNHTVPLTPHGSDCSRTSMRRLCRGEVFLAHGMPWSYVGINMDMGLVVALSRLVGTIRTALK</sequence>
<gene>
    <name evidence="3" type="ORF">BV898_14577</name>
</gene>
<reference evidence="4" key="1">
    <citation type="submission" date="2017-01" db="EMBL/GenBank/DDBJ databases">
        <title>Comparative genomics of anhydrobiosis in the tardigrade Hypsibius dujardini.</title>
        <authorList>
            <person name="Yoshida Y."/>
            <person name="Koutsovoulos G."/>
            <person name="Laetsch D."/>
            <person name="Stevens L."/>
            <person name="Kumar S."/>
            <person name="Horikawa D."/>
            <person name="Ishino K."/>
            <person name="Komine S."/>
            <person name="Tomita M."/>
            <person name="Blaxter M."/>
            <person name="Arakawa K."/>
        </authorList>
    </citation>
    <scope>NUCLEOTIDE SEQUENCE [LARGE SCALE GENOMIC DNA]</scope>
    <source>
        <strain evidence="4">Z151</strain>
    </source>
</reference>
<dbReference type="AlphaFoldDB" id="A0A9X6RJJ8"/>
<dbReference type="Proteomes" id="UP000192578">
    <property type="component" value="Unassembled WGS sequence"/>
</dbReference>
<comment type="caution">
    <text evidence="3">The sequence shown here is derived from an EMBL/GenBank/DDBJ whole genome shotgun (WGS) entry which is preliminary data.</text>
</comment>
<evidence type="ECO:0000256" key="2">
    <source>
        <dbReference type="SAM" id="SignalP"/>
    </source>
</evidence>